<sequence length="102" mass="10727">MGRAANLRLVVQSALAGVTLRSDGTWETSGDPHNLLGVDGGTWEHSFPQDTKLVSAAGDLLALVNFMLNTANPDGTQHDALQMLTPASSAVGDYYVLSVIDT</sequence>
<organism evidence="1 2">
    <name type="scientific">Pandoraea bronchicola</name>
    <dbReference type="NCBI Taxonomy" id="2508287"/>
    <lineage>
        <taxon>Bacteria</taxon>
        <taxon>Pseudomonadati</taxon>
        <taxon>Pseudomonadota</taxon>
        <taxon>Betaproteobacteria</taxon>
        <taxon>Burkholderiales</taxon>
        <taxon>Burkholderiaceae</taxon>
        <taxon>Pandoraea</taxon>
    </lineage>
</organism>
<protein>
    <submittedName>
        <fullName evidence="1">Uncharacterized protein</fullName>
    </submittedName>
</protein>
<accession>A0A5E5BZR6</accession>
<evidence type="ECO:0000313" key="2">
    <source>
        <dbReference type="Proteomes" id="UP000382040"/>
    </source>
</evidence>
<dbReference type="Proteomes" id="UP000382040">
    <property type="component" value="Unassembled WGS sequence"/>
</dbReference>
<evidence type="ECO:0000313" key="1">
    <source>
        <dbReference type="EMBL" id="VVE89853.1"/>
    </source>
</evidence>
<name>A0A5E5BZR6_9BURK</name>
<dbReference type="EMBL" id="CABPST010000012">
    <property type="protein sequence ID" value="VVE89853.1"/>
    <property type="molecule type" value="Genomic_DNA"/>
</dbReference>
<reference evidence="1 2" key="1">
    <citation type="submission" date="2019-08" db="EMBL/GenBank/DDBJ databases">
        <authorList>
            <person name="Peeters C."/>
        </authorList>
    </citation>
    <scope>NUCLEOTIDE SEQUENCE [LARGE SCALE GENOMIC DNA]</scope>
    <source>
        <strain evidence="1 2">LMG 20603</strain>
    </source>
</reference>
<proteinExistence type="predicted"/>
<keyword evidence="2" id="KW-1185">Reference proteome</keyword>
<dbReference type="AlphaFoldDB" id="A0A5E5BZR6"/>
<gene>
    <name evidence="1" type="ORF">PBR20603_03826</name>
</gene>